<accession>A0A1M6HG13</accession>
<evidence type="ECO:0000256" key="1">
    <source>
        <dbReference type="ARBA" id="ARBA00022741"/>
    </source>
</evidence>
<dbReference type="InterPro" id="IPR003439">
    <property type="entry name" value="ABC_transporter-like_ATP-bd"/>
</dbReference>
<sequence length="219" mass="22954">MRLVAEGLHFSYPGGDRSVLANLSFEVQSGTSAAIIGPSGSGKTTLLSVLGGLLPPQRGLFRCTDDDGLDHAPADVATWVLQTVSLLPERSVRDNVCLGAYLDGTPRDLARERAADALAVVGLADRASEPAGVLSGGEGQRVAIARALASRRPLIFADEPTGQLDASTTAAVLDAFFALASRTIVLITHDETAAARCDIVWHLVDGTLVRSEAGQKVRR</sequence>
<protein>
    <submittedName>
        <fullName evidence="4">Lipoprotein-releasing system ATP-binding protein</fullName>
    </submittedName>
</protein>
<dbReference type="STRING" id="1123357.SAMN02745244_01977"/>
<dbReference type="InterPro" id="IPR015854">
    <property type="entry name" value="ABC_transpr_LolD-like"/>
</dbReference>
<gene>
    <name evidence="4" type="ORF">SAMN02745244_01977</name>
</gene>
<evidence type="ECO:0000256" key="2">
    <source>
        <dbReference type="ARBA" id="ARBA00022840"/>
    </source>
</evidence>
<dbReference type="GO" id="GO:0005886">
    <property type="term" value="C:plasma membrane"/>
    <property type="evidence" value="ECO:0007669"/>
    <property type="project" value="TreeGrafter"/>
</dbReference>
<evidence type="ECO:0000313" key="4">
    <source>
        <dbReference type="EMBL" id="SHJ21131.1"/>
    </source>
</evidence>
<dbReference type="InterPro" id="IPR003593">
    <property type="entry name" value="AAA+_ATPase"/>
</dbReference>
<dbReference type="GO" id="GO:0005524">
    <property type="term" value="F:ATP binding"/>
    <property type="evidence" value="ECO:0007669"/>
    <property type="project" value="UniProtKB-KW"/>
</dbReference>
<dbReference type="OrthoDB" id="3720738at2"/>
<keyword evidence="4" id="KW-0449">Lipoprotein</keyword>
<dbReference type="GO" id="GO:0016887">
    <property type="term" value="F:ATP hydrolysis activity"/>
    <property type="evidence" value="ECO:0007669"/>
    <property type="project" value="InterPro"/>
</dbReference>
<proteinExistence type="predicted"/>
<keyword evidence="2 4" id="KW-0067">ATP-binding</keyword>
<dbReference type="Proteomes" id="UP000184512">
    <property type="component" value="Unassembled WGS sequence"/>
</dbReference>
<dbReference type="Pfam" id="PF00005">
    <property type="entry name" value="ABC_tran"/>
    <property type="match status" value="1"/>
</dbReference>
<dbReference type="PROSITE" id="PS50893">
    <property type="entry name" value="ABC_TRANSPORTER_2"/>
    <property type="match status" value="1"/>
</dbReference>
<dbReference type="SUPFAM" id="SSF52540">
    <property type="entry name" value="P-loop containing nucleoside triphosphate hydrolases"/>
    <property type="match status" value="1"/>
</dbReference>
<dbReference type="SMART" id="SM00382">
    <property type="entry name" value="AAA"/>
    <property type="match status" value="1"/>
</dbReference>
<evidence type="ECO:0000313" key="5">
    <source>
        <dbReference type="Proteomes" id="UP000184512"/>
    </source>
</evidence>
<dbReference type="Gene3D" id="3.40.50.300">
    <property type="entry name" value="P-loop containing nucleotide triphosphate hydrolases"/>
    <property type="match status" value="1"/>
</dbReference>
<dbReference type="RefSeq" id="WP_073187698.1">
    <property type="nucleotide sequence ID" value="NZ_FQZG01000032.1"/>
</dbReference>
<keyword evidence="5" id="KW-1185">Reference proteome</keyword>
<reference evidence="4 5" key="1">
    <citation type="submission" date="2016-11" db="EMBL/GenBank/DDBJ databases">
        <authorList>
            <person name="Jaros S."/>
            <person name="Januszkiewicz K."/>
            <person name="Wedrychowicz H."/>
        </authorList>
    </citation>
    <scope>NUCLEOTIDE SEQUENCE [LARGE SCALE GENOMIC DNA]</scope>
    <source>
        <strain evidence="4 5">DSM 12906</strain>
    </source>
</reference>
<dbReference type="EMBL" id="FQZG01000032">
    <property type="protein sequence ID" value="SHJ21131.1"/>
    <property type="molecule type" value="Genomic_DNA"/>
</dbReference>
<dbReference type="AlphaFoldDB" id="A0A1M6HG13"/>
<dbReference type="GO" id="GO:0022857">
    <property type="term" value="F:transmembrane transporter activity"/>
    <property type="evidence" value="ECO:0007669"/>
    <property type="project" value="TreeGrafter"/>
</dbReference>
<organism evidence="4 5">
    <name type="scientific">Tessaracoccus bendigoensis DSM 12906</name>
    <dbReference type="NCBI Taxonomy" id="1123357"/>
    <lineage>
        <taxon>Bacteria</taxon>
        <taxon>Bacillati</taxon>
        <taxon>Actinomycetota</taxon>
        <taxon>Actinomycetes</taxon>
        <taxon>Propionibacteriales</taxon>
        <taxon>Propionibacteriaceae</taxon>
        <taxon>Tessaracoccus</taxon>
    </lineage>
</organism>
<name>A0A1M6HG13_9ACTN</name>
<dbReference type="InterPro" id="IPR027417">
    <property type="entry name" value="P-loop_NTPase"/>
</dbReference>
<evidence type="ECO:0000259" key="3">
    <source>
        <dbReference type="PROSITE" id="PS50893"/>
    </source>
</evidence>
<dbReference type="PANTHER" id="PTHR24220">
    <property type="entry name" value="IMPORT ATP-BINDING PROTEIN"/>
    <property type="match status" value="1"/>
</dbReference>
<keyword evidence="1" id="KW-0547">Nucleotide-binding</keyword>
<feature type="domain" description="ABC transporter" evidence="3">
    <location>
        <begin position="3"/>
        <end position="219"/>
    </location>
</feature>